<evidence type="ECO:0000256" key="6">
    <source>
        <dbReference type="ARBA" id="ARBA00023098"/>
    </source>
</evidence>
<dbReference type="OrthoDB" id="5498344at2"/>
<dbReference type="InterPro" id="IPR053859">
    <property type="entry name" value="MVD-like_N"/>
</dbReference>
<evidence type="ECO:0000313" key="11">
    <source>
        <dbReference type="Proteomes" id="UP000267535"/>
    </source>
</evidence>
<dbReference type="GO" id="GO:0004163">
    <property type="term" value="F:diphosphomevalonate decarboxylase activity"/>
    <property type="evidence" value="ECO:0007669"/>
    <property type="project" value="UniProtKB-EC"/>
</dbReference>
<dbReference type="InterPro" id="IPR014721">
    <property type="entry name" value="Ribsml_uS5_D2-typ_fold_subgr"/>
</dbReference>
<dbReference type="AlphaFoldDB" id="A0A3P1SML8"/>
<evidence type="ECO:0000256" key="2">
    <source>
        <dbReference type="ARBA" id="ARBA00012296"/>
    </source>
</evidence>
<sequence>MGKSGTTKQSVIAQYLPAVVEPQSDAMAEPVFAPSNIALCKYWGKRDAELNLPVNSSLSISLAHLGTKTQLSVAEKDEVWLNGNQLAADDKFAVKVIRYIDLFRGDNSQAVKVETENNIPTAAGLASSASGFAALMLAINQFYGLNFEPQVLSAFARMGSGSASRSLYHGFVEWQMGYRDNGMDSFAMPLEHSWPDLRVGLVKVSTAEKAVDSRSGMNRTVDTAHLYQSWPLQAAADLEKLHQAIANKNFTLLGETAEQNALSMHATMIASWPPLLYWQPDSVAAMQAIWQLRASGTEVYFTMDAGPNLKLLFSAANEAAVKQQFPAMEVVCPFT</sequence>
<keyword evidence="4" id="KW-0547">Nucleotide-binding</keyword>
<evidence type="ECO:0000256" key="4">
    <source>
        <dbReference type="ARBA" id="ARBA00022741"/>
    </source>
</evidence>
<dbReference type="Gene3D" id="3.30.70.890">
    <property type="entry name" value="GHMP kinase, C-terminal domain"/>
    <property type="match status" value="1"/>
</dbReference>
<dbReference type="InterPro" id="IPR029765">
    <property type="entry name" value="Mev_diP_decarb"/>
</dbReference>
<evidence type="ECO:0000259" key="8">
    <source>
        <dbReference type="Pfam" id="PF18376"/>
    </source>
</evidence>
<gene>
    <name evidence="10" type="primary">mvaD</name>
    <name evidence="10" type="ORF">EHS89_13950</name>
</gene>
<keyword evidence="3" id="KW-0444">Lipid biosynthesis</keyword>
<evidence type="ECO:0000313" key="10">
    <source>
        <dbReference type="EMBL" id="RRC98396.1"/>
    </source>
</evidence>
<evidence type="ECO:0000256" key="1">
    <source>
        <dbReference type="ARBA" id="ARBA00008831"/>
    </source>
</evidence>
<feature type="domain" description="Mvd1 C-terminal" evidence="8">
    <location>
        <begin position="204"/>
        <end position="321"/>
    </location>
</feature>
<dbReference type="GO" id="GO:0019287">
    <property type="term" value="P:isopentenyl diphosphate biosynthetic process, mevalonate pathway"/>
    <property type="evidence" value="ECO:0007669"/>
    <property type="project" value="InterPro"/>
</dbReference>
<dbReference type="SUPFAM" id="SSF55060">
    <property type="entry name" value="GHMP Kinase, C-terminal domain"/>
    <property type="match status" value="1"/>
</dbReference>
<dbReference type="PANTHER" id="PTHR10977:SF3">
    <property type="entry name" value="DIPHOSPHOMEVALONATE DECARBOXYLASE"/>
    <property type="match status" value="1"/>
</dbReference>
<dbReference type="SUPFAM" id="SSF54211">
    <property type="entry name" value="Ribosomal protein S5 domain 2-like"/>
    <property type="match status" value="1"/>
</dbReference>
<dbReference type="InterPro" id="IPR005935">
    <property type="entry name" value="Mev_decarb"/>
</dbReference>
<name>A0A3P1SML8_9GAMM</name>
<dbReference type="EC" id="4.1.1.33" evidence="2"/>
<dbReference type="PANTHER" id="PTHR10977">
    <property type="entry name" value="DIPHOSPHOMEVALONATE DECARBOXYLASE"/>
    <property type="match status" value="1"/>
</dbReference>
<keyword evidence="7 10" id="KW-0456">Lyase</keyword>
<protein>
    <recommendedName>
        <fullName evidence="2">diphosphomevalonate decarboxylase</fullName>
        <ecNumber evidence="2">4.1.1.33</ecNumber>
    </recommendedName>
</protein>
<reference evidence="10 11" key="1">
    <citation type="submission" date="2018-11" db="EMBL/GenBank/DDBJ databases">
        <title>The draft genome sequence of Amphritea balenae JAMM 1525T.</title>
        <authorList>
            <person name="Fang Z."/>
            <person name="Zhang Y."/>
            <person name="Han X."/>
        </authorList>
    </citation>
    <scope>NUCLEOTIDE SEQUENCE [LARGE SCALE GENOMIC DNA]</scope>
    <source>
        <strain evidence="10 11">JAMM 1525</strain>
    </source>
</reference>
<dbReference type="Proteomes" id="UP000267535">
    <property type="component" value="Unassembled WGS sequence"/>
</dbReference>
<organism evidence="10 11">
    <name type="scientific">Amphritea balenae</name>
    <dbReference type="NCBI Taxonomy" id="452629"/>
    <lineage>
        <taxon>Bacteria</taxon>
        <taxon>Pseudomonadati</taxon>
        <taxon>Pseudomonadota</taxon>
        <taxon>Gammaproteobacteria</taxon>
        <taxon>Oceanospirillales</taxon>
        <taxon>Oceanospirillaceae</taxon>
        <taxon>Amphritea</taxon>
    </lineage>
</organism>
<evidence type="ECO:0000256" key="7">
    <source>
        <dbReference type="ARBA" id="ARBA00023239"/>
    </source>
</evidence>
<dbReference type="InterPro" id="IPR041431">
    <property type="entry name" value="Mvd1_C"/>
</dbReference>
<dbReference type="InterPro" id="IPR020568">
    <property type="entry name" value="Ribosomal_Su5_D2-typ_SF"/>
</dbReference>
<comment type="similarity">
    <text evidence="1">Belongs to the diphosphomevalonate decarboxylase family.</text>
</comment>
<dbReference type="Pfam" id="PF22700">
    <property type="entry name" value="MVD-like_N"/>
    <property type="match status" value="1"/>
</dbReference>
<accession>A0A3P1SML8</accession>
<dbReference type="RefSeq" id="WP_124926977.1">
    <property type="nucleotide sequence ID" value="NZ_BMOH01000007.1"/>
</dbReference>
<dbReference type="GO" id="GO:0005524">
    <property type="term" value="F:ATP binding"/>
    <property type="evidence" value="ECO:0007669"/>
    <property type="project" value="UniProtKB-KW"/>
</dbReference>
<dbReference type="Gene3D" id="3.30.230.10">
    <property type="match status" value="1"/>
</dbReference>
<dbReference type="PIRSF" id="PIRSF015950">
    <property type="entry name" value="Mev_P_decrbx"/>
    <property type="match status" value="1"/>
</dbReference>
<dbReference type="Pfam" id="PF18376">
    <property type="entry name" value="MDD_C"/>
    <property type="match status" value="1"/>
</dbReference>
<evidence type="ECO:0000256" key="3">
    <source>
        <dbReference type="ARBA" id="ARBA00022516"/>
    </source>
</evidence>
<keyword evidence="11" id="KW-1185">Reference proteome</keyword>
<dbReference type="InterPro" id="IPR036554">
    <property type="entry name" value="GHMP_kinase_C_sf"/>
</dbReference>
<dbReference type="FunFam" id="3.30.230.10:FF:000072">
    <property type="entry name" value="Diphosphomevalonate decarboxylase"/>
    <property type="match status" value="1"/>
</dbReference>
<evidence type="ECO:0000259" key="9">
    <source>
        <dbReference type="Pfam" id="PF22700"/>
    </source>
</evidence>
<evidence type="ECO:0000256" key="5">
    <source>
        <dbReference type="ARBA" id="ARBA00022840"/>
    </source>
</evidence>
<proteinExistence type="inferred from homology"/>
<keyword evidence="6" id="KW-0443">Lipid metabolism</keyword>
<comment type="caution">
    <text evidence="10">The sequence shown here is derived from an EMBL/GenBank/DDBJ whole genome shotgun (WGS) entry which is preliminary data.</text>
</comment>
<keyword evidence="5" id="KW-0067">ATP-binding</keyword>
<dbReference type="NCBIfam" id="TIGR01240">
    <property type="entry name" value="mevDPdecarb"/>
    <property type="match status" value="1"/>
</dbReference>
<feature type="domain" description="Diphosphomevalonate decarboxylase-like N-terminal" evidence="9">
    <location>
        <begin position="33"/>
        <end position="187"/>
    </location>
</feature>
<dbReference type="EMBL" id="RQXV01000008">
    <property type="protein sequence ID" value="RRC98396.1"/>
    <property type="molecule type" value="Genomic_DNA"/>
</dbReference>
<dbReference type="GO" id="GO:0005829">
    <property type="term" value="C:cytosol"/>
    <property type="evidence" value="ECO:0007669"/>
    <property type="project" value="InterPro"/>
</dbReference>